<dbReference type="SUPFAM" id="SSF47954">
    <property type="entry name" value="Cyclin-like"/>
    <property type="match status" value="2"/>
</dbReference>
<dbReference type="SMART" id="SM01332">
    <property type="entry name" value="Cyclin_C"/>
    <property type="match status" value="1"/>
</dbReference>
<dbReference type="Gene3D" id="1.10.472.10">
    <property type="entry name" value="Cyclin-like"/>
    <property type="match status" value="2"/>
</dbReference>
<dbReference type="Pfam" id="PF02984">
    <property type="entry name" value="Cyclin_C"/>
    <property type="match status" value="1"/>
</dbReference>
<accession>W9X3I2</accession>
<feature type="domain" description="Cyclin-like" evidence="6">
    <location>
        <begin position="435"/>
        <end position="519"/>
    </location>
</feature>
<evidence type="ECO:0000256" key="3">
    <source>
        <dbReference type="ARBA" id="ARBA00023306"/>
    </source>
</evidence>
<feature type="domain" description="Cyclin C-terminal" evidence="7">
    <location>
        <begin position="528"/>
        <end position="643"/>
    </location>
</feature>
<sequence length="677" mass="75881">MDVKPQRPLRPIRVRNDENVPPEGQVTKTIHHRNKSSPALTTTFAEAQGLKAAAKRTAFGDVSNIVAGRPSKDDSTLQTKPSLQALVKPSQPLEQRRSIALLRPAQKGLKTILAGATTYGTSKASSNPTSTETLVALQPAATKKTLTKRHTTIFKDNRLAVLQETEITSSEPVNGHVIGTGKRPSSANAGVESRLCLLPSPPSVAVPTEPVKDIQELHSDTSLPGIEGVNLGPALSSEPSETEVKDAGCSASDNIAQQRSQQLCDRPLPRDSLPSMEHHLTAVRQESQQISVASLVNPVENIPPLSPHHSYIQQRLEQEEYWDEEDDDNYEEDDYVTARSFRSRGDNTTGGATTVLFPQMNQRARKEIAAAKQLVEATRSPEEVEDESYDTSMVAEYGEEIFDYMRQLEVKMLPNAHYMDNQHEIQWSMRAVLMDWLVQVHLRFNLLPETLFLTVNYIDRFLSCKVVSLGKLQLVGATAIFIAAKYEEINCPSVQEIVYMVDGGYSVDEILKAERFMLTMLQFELGWPGPMSFLRRISKADDYDLETRTLAKYFLEVTLMDERFIGSPPSFTAAASHCLARIMLRKGTWTAHHVYYASYTYSQLKPLISLLLECCEDPRKHHNAVFNKYCDKRYKRASAFVETEIQRGFNLEDAVAPSSFLQSTMISFYDSVPYLRM</sequence>
<dbReference type="CDD" id="cd20568">
    <property type="entry name" value="CYCLIN_CLBs_yeast_rpt1"/>
    <property type="match status" value="1"/>
</dbReference>
<evidence type="ECO:0000313" key="8">
    <source>
        <dbReference type="EMBL" id="EXJ75042.1"/>
    </source>
</evidence>
<dbReference type="InterPro" id="IPR039361">
    <property type="entry name" value="Cyclin"/>
</dbReference>
<comment type="caution">
    <text evidence="8">The sequence shown here is derived from an EMBL/GenBank/DDBJ whole genome shotgun (WGS) entry which is preliminary data.</text>
</comment>
<evidence type="ECO:0000256" key="5">
    <source>
        <dbReference type="SAM" id="MobiDB-lite"/>
    </source>
</evidence>
<evidence type="ECO:0000256" key="2">
    <source>
        <dbReference type="ARBA" id="ARBA00023127"/>
    </source>
</evidence>
<dbReference type="OrthoDB" id="5590282at2759"/>
<dbReference type="InterPro" id="IPR004367">
    <property type="entry name" value="Cyclin_C-dom"/>
</dbReference>
<feature type="domain" description="Cyclin-like" evidence="6">
    <location>
        <begin position="532"/>
        <end position="613"/>
    </location>
</feature>
<dbReference type="PANTHER" id="PTHR10177">
    <property type="entry name" value="CYCLINS"/>
    <property type="match status" value="1"/>
</dbReference>
<reference evidence="8 9" key="1">
    <citation type="submission" date="2013-03" db="EMBL/GenBank/DDBJ databases">
        <title>The Genome Sequence of Cladophialophora psammophila CBS 110553.</title>
        <authorList>
            <consortium name="The Broad Institute Genomics Platform"/>
            <person name="Cuomo C."/>
            <person name="de Hoog S."/>
            <person name="Gorbushina A."/>
            <person name="Walker B."/>
            <person name="Young S.K."/>
            <person name="Zeng Q."/>
            <person name="Gargeya S."/>
            <person name="Fitzgerald M."/>
            <person name="Haas B."/>
            <person name="Abouelleil A."/>
            <person name="Allen A.W."/>
            <person name="Alvarado L."/>
            <person name="Arachchi H.M."/>
            <person name="Berlin A.M."/>
            <person name="Chapman S.B."/>
            <person name="Gainer-Dewar J."/>
            <person name="Goldberg J."/>
            <person name="Griggs A."/>
            <person name="Gujja S."/>
            <person name="Hansen M."/>
            <person name="Howarth C."/>
            <person name="Imamovic A."/>
            <person name="Ireland A."/>
            <person name="Larimer J."/>
            <person name="McCowan C."/>
            <person name="Murphy C."/>
            <person name="Pearson M."/>
            <person name="Poon T.W."/>
            <person name="Priest M."/>
            <person name="Roberts A."/>
            <person name="Saif S."/>
            <person name="Shea T."/>
            <person name="Sisk P."/>
            <person name="Sykes S."/>
            <person name="Wortman J."/>
            <person name="Nusbaum C."/>
            <person name="Birren B."/>
        </authorList>
    </citation>
    <scope>NUCLEOTIDE SEQUENCE [LARGE SCALE GENOMIC DNA]</scope>
    <source>
        <strain evidence="8 9">CBS 110553</strain>
    </source>
</reference>
<keyword evidence="2 4" id="KW-0195">Cyclin</keyword>
<evidence type="ECO:0000256" key="1">
    <source>
        <dbReference type="ARBA" id="ARBA00022618"/>
    </source>
</evidence>
<comment type="similarity">
    <text evidence="4">Belongs to the cyclin family.</text>
</comment>
<dbReference type="FunFam" id="1.10.472.10:FF:000001">
    <property type="entry name" value="G2/mitotic-specific cyclin"/>
    <property type="match status" value="1"/>
</dbReference>
<gene>
    <name evidence="8" type="ORF">A1O5_01738</name>
</gene>
<evidence type="ECO:0000256" key="4">
    <source>
        <dbReference type="RuleBase" id="RU000383"/>
    </source>
</evidence>
<dbReference type="AlphaFoldDB" id="W9X3I2"/>
<keyword evidence="1" id="KW-0132">Cell division</keyword>
<dbReference type="Proteomes" id="UP000019471">
    <property type="component" value="Unassembled WGS sequence"/>
</dbReference>
<dbReference type="EMBL" id="AMGX01000002">
    <property type="protein sequence ID" value="EXJ75042.1"/>
    <property type="molecule type" value="Genomic_DNA"/>
</dbReference>
<dbReference type="PROSITE" id="PS00292">
    <property type="entry name" value="CYCLINS"/>
    <property type="match status" value="1"/>
</dbReference>
<protein>
    <submittedName>
        <fullName evidence="8">Uncharacterized protein</fullName>
    </submittedName>
</protein>
<dbReference type="SMART" id="SM00385">
    <property type="entry name" value="CYCLIN"/>
    <property type="match status" value="2"/>
</dbReference>
<dbReference type="STRING" id="1182543.W9X3I2"/>
<keyword evidence="3" id="KW-0131">Cell cycle</keyword>
<keyword evidence="9" id="KW-1185">Reference proteome</keyword>
<organism evidence="8 9">
    <name type="scientific">Cladophialophora psammophila CBS 110553</name>
    <dbReference type="NCBI Taxonomy" id="1182543"/>
    <lineage>
        <taxon>Eukaryota</taxon>
        <taxon>Fungi</taxon>
        <taxon>Dikarya</taxon>
        <taxon>Ascomycota</taxon>
        <taxon>Pezizomycotina</taxon>
        <taxon>Eurotiomycetes</taxon>
        <taxon>Chaetothyriomycetidae</taxon>
        <taxon>Chaetothyriales</taxon>
        <taxon>Herpotrichiellaceae</taxon>
        <taxon>Cladophialophora</taxon>
    </lineage>
</organism>
<dbReference type="eggNOG" id="KOG0653">
    <property type="taxonomic scope" value="Eukaryota"/>
</dbReference>
<dbReference type="GO" id="GO:0051301">
    <property type="term" value="P:cell division"/>
    <property type="evidence" value="ECO:0007669"/>
    <property type="project" value="UniProtKB-KW"/>
</dbReference>
<dbReference type="InterPro" id="IPR006671">
    <property type="entry name" value="Cyclin_N"/>
</dbReference>
<dbReference type="RefSeq" id="XP_007740544.1">
    <property type="nucleotide sequence ID" value="XM_007742354.1"/>
</dbReference>
<dbReference type="InterPro" id="IPR036915">
    <property type="entry name" value="Cyclin-like_sf"/>
</dbReference>
<dbReference type="InterPro" id="IPR013763">
    <property type="entry name" value="Cyclin-like_dom"/>
</dbReference>
<dbReference type="CDD" id="cd20512">
    <property type="entry name" value="CYCLIN_CLBs_yeast_rpt2"/>
    <property type="match status" value="1"/>
</dbReference>
<evidence type="ECO:0000259" key="6">
    <source>
        <dbReference type="SMART" id="SM00385"/>
    </source>
</evidence>
<name>W9X3I2_9EURO</name>
<evidence type="ECO:0000313" key="9">
    <source>
        <dbReference type="Proteomes" id="UP000019471"/>
    </source>
</evidence>
<dbReference type="InterPro" id="IPR048258">
    <property type="entry name" value="Cyclins_cyclin-box"/>
</dbReference>
<dbReference type="GeneID" id="19186471"/>
<evidence type="ECO:0000259" key="7">
    <source>
        <dbReference type="SMART" id="SM01332"/>
    </source>
</evidence>
<dbReference type="HOGENOM" id="CLU_020695_9_1_1"/>
<dbReference type="Pfam" id="PF00134">
    <property type="entry name" value="Cyclin_N"/>
    <property type="match status" value="1"/>
</dbReference>
<proteinExistence type="inferred from homology"/>
<feature type="region of interest" description="Disordered" evidence="5">
    <location>
        <begin position="1"/>
        <end position="24"/>
    </location>
</feature>